<name>A0A0F9IR60_9ZZZZ</name>
<feature type="non-terminal residue" evidence="3">
    <location>
        <position position="307"/>
    </location>
</feature>
<comment type="caution">
    <text evidence="3">The sequence shown here is derived from an EMBL/GenBank/DDBJ whole genome shotgun (WGS) entry which is preliminary data.</text>
</comment>
<evidence type="ECO:0008006" key="4">
    <source>
        <dbReference type="Google" id="ProtNLM"/>
    </source>
</evidence>
<evidence type="ECO:0000256" key="1">
    <source>
        <dbReference type="ARBA" id="ARBA00022737"/>
    </source>
</evidence>
<dbReference type="InterPro" id="IPR000357">
    <property type="entry name" value="HEAT"/>
</dbReference>
<organism evidence="3">
    <name type="scientific">marine sediment metagenome</name>
    <dbReference type="NCBI Taxonomy" id="412755"/>
    <lineage>
        <taxon>unclassified sequences</taxon>
        <taxon>metagenomes</taxon>
        <taxon>ecological metagenomes</taxon>
    </lineage>
</organism>
<dbReference type="Pfam" id="PF02985">
    <property type="entry name" value="HEAT"/>
    <property type="match status" value="1"/>
</dbReference>
<dbReference type="AlphaFoldDB" id="A0A0F9IR60"/>
<proteinExistence type="predicted"/>
<dbReference type="EMBL" id="LAZR01018488">
    <property type="protein sequence ID" value="KKL96220.1"/>
    <property type="molecule type" value="Genomic_DNA"/>
</dbReference>
<dbReference type="InterPro" id="IPR011989">
    <property type="entry name" value="ARM-like"/>
</dbReference>
<protein>
    <recommendedName>
        <fullName evidence="4">HEAT repeat domain-containing protein</fullName>
    </recommendedName>
</protein>
<dbReference type="SUPFAM" id="SSF48371">
    <property type="entry name" value="ARM repeat"/>
    <property type="match status" value="1"/>
</dbReference>
<gene>
    <name evidence="3" type="ORF">LCGC14_1846670</name>
</gene>
<sequence length="307" mass="33053">MKRAINIGKLVETLRHEDSSVRRKAAQELGGGDERAIYPLIMALRDENPGVQDAAIRSLVAMGGEVVAYMVIPLLREDSYLRNTAQLMLREMGPVAVPMLYPLLIDKDDDIRKFALDLLGDIQEGVDLEKIIPMTSDPNPNVRASAIRCIGLLGHVDAAAHVEKALEDEEWVAFTALDTLGQIKSDNSVGAIVTLLNSESEAIRTAALETLGSIGSPLASDALLKHIMGTGDEGEKSLAVKNLVRIGVTPSMNNVAGLLMNMMEQASWEDKLIAIAGLADLKEHSAVPLIIDIAGSLDESVLDDDDK</sequence>
<dbReference type="PANTHER" id="PTHR12697:SF39">
    <property type="entry name" value="SLR1687 PROTEIN"/>
    <property type="match status" value="1"/>
</dbReference>
<dbReference type="Pfam" id="PF13646">
    <property type="entry name" value="HEAT_2"/>
    <property type="match status" value="2"/>
</dbReference>
<dbReference type="SMART" id="SM00567">
    <property type="entry name" value="EZ_HEAT"/>
    <property type="match status" value="6"/>
</dbReference>
<dbReference type="InterPro" id="IPR021133">
    <property type="entry name" value="HEAT_type_2"/>
</dbReference>
<dbReference type="PANTHER" id="PTHR12697">
    <property type="entry name" value="PBS LYASE HEAT-LIKE PROTEIN"/>
    <property type="match status" value="1"/>
</dbReference>
<dbReference type="Gene3D" id="1.25.10.10">
    <property type="entry name" value="Leucine-rich Repeat Variant"/>
    <property type="match status" value="2"/>
</dbReference>
<dbReference type="GO" id="GO:0016491">
    <property type="term" value="F:oxidoreductase activity"/>
    <property type="evidence" value="ECO:0007669"/>
    <property type="project" value="TreeGrafter"/>
</dbReference>
<evidence type="ECO:0000256" key="2">
    <source>
        <dbReference type="ARBA" id="ARBA00045876"/>
    </source>
</evidence>
<accession>A0A0F9IR60</accession>
<comment type="function">
    <text evidence="2">Catalyzes the hydroxylation of the N(6)-(4-aminobutyl)-L-lysine intermediate produced by deoxyhypusine synthase/DHPS on a critical lysine of the eukaryotic translation initiation factor 5A/eIF-5A. This is the second step of the post-translational modification of that lysine into an unusual amino acid residue named hypusine. Hypusination is unique to mature eIF-5A factor and is essential for its function.</text>
</comment>
<keyword evidence="1" id="KW-0677">Repeat</keyword>
<dbReference type="InterPro" id="IPR016024">
    <property type="entry name" value="ARM-type_fold"/>
</dbReference>
<dbReference type="PROSITE" id="PS50077">
    <property type="entry name" value="HEAT_REPEAT"/>
    <property type="match status" value="1"/>
</dbReference>
<evidence type="ECO:0000313" key="3">
    <source>
        <dbReference type="EMBL" id="KKL96220.1"/>
    </source>
</evidence>
<dbReference type="InterPro" id="IPR004155">
    <property type="entry name" value="PBS_lyase_HEAT"/>
</dbReference>
<reference evidence="3" key="1">
    <citation type="journal article" date="2015" name="Nature">
        <title>Complex archaea that bridge the gap between prokaryotes and eukaryotes.</title>
        <authorList>
            <person name="Spang A."/>
            <person name="Saw J.H."/>
            <person name="Jorgensen S.L."/>
            <person name="Zaremba-Niedzwiedzka K."/>
            <person name="Martijn J."/>
            <person name="Lind A.E."/>
            <person name="van Eijk R."/>
            <person name="Schleper C."/>
            <person name="Guy L."/>
            <person name="Ettema T.J."/>
        </authorList>
    </citation>
    <scope>NUCLEOTIDE SEQUENCE</scope>
</reference>